<keyword evidence="3" id="KW-1185">Reference proteome</keyword>
<gene>
    <name evidence="2" type="ORF">CTheo_1725</name>
</gene>
<name>A0A5N5QT46_9AGAM</name>
<sequence>MDTTPDLAIHTAFIHASIYSSLGRAARPTSPLVPLCVIKLHSMLMPTLDRIRRKSSGANPFQKRSVSANADRPLLRRARQTDRYSFARARFGGYGRDLGTMENLGEASGIVGIIPGGW</sequence>
<evidence type="ECO:0000313" key="2">
    <source>
        <dbReference type="EMBL" id="KAB5594910.1"/>
    </source>
</evidence>
<evidence type="ECO:0000256" key="1">
    <source>
        <dbReference type="SAM" id="MobiDB-lite"/>
    </source>
</evidence>
<organism evidence="2 3">
    <name type="scientific">Ceratobasidium theobromae</name>
    <dbReference type="NCBI Taxonomy" id="1582974"/>
    <lineage>
        <taxon>Eukaryota</taxon>
        <taxon>Fungi</taxon>
        <taxon>Dikarya</taxon>
        <taxon>Basidiomycota</taxon>
        <taxon>Agaricomycotina</taxon>
        <taxon>Agaricomycetes</taxon>
        <taxon>Cantharellales</taxon>
        <taxon>Ceratobasidiaceae</taxon>
        <taxon>Ceratobasidium</taxon>
    </lineage>
</organism>
<feature type="compositionally biased region" description="Polar residues" evidence="1">
    <location>
        <begin position="56"/>
        <end position="68"/>
    </location>
</feature>
<dbReference type="EMBL" id="SSOP01000015">
    <property type="protein sequence ID" value="KAB5594910.1"/>
    <property type="molecule type" value="Genomic_DNA"/>
</dbReference>
<reference evidence="2 3" key="1">
    <citation type="journal article" date="2019" name="Fungal Biol. Biotechnol.">
        <title>Draft genome sequence of fastidious pathogen Ceratobasidium theobromae, which causes vascular-streak dieback in Theobroma cacao.</title>
        <authorList>
            <person name="Ali S.S."/>
            <person name="Asman A."/>
            <person name="Shao J."/>
            <person name="Firmansyah A.P."/>
            <person name="Susilo A.W."/>
            <person name="Rosmana A."/>
            <person name="McMahon P."/>
            <person name="Junaid M."/>
            <person name="Guest D."/>
            <person name="Kheng T.Y."/>
            <person name="Meinhardt L.W."/>
            <person name="Bailey B.A."/>
        </authorList>
    </citation>
    <scope>NUCLEOTIDE SEQUENCE [LARGE SCALE GENOMIC DNA]</scope>
    <source>
        <strain evidence="2 3">CT2</strain>
    </source>
</reference>
<proteinExistence type="predicted"/>
<accession>A0A5N5QT46</accession>
<dbReference type="Proteomes" id="UP000383932">
    <property type="component" value="Unassembled WGS sequence"/>
</dbReference>
<dbReference type="AlphaFoldDB" id="A0A5N5QT46"/>
<protein>
    <submittedName>
        <fullName evidence="2">Uncharacterized protein</fullName>
    </submittedName>
</protein>
<comment type="caution">
    <text evidence="2">The sequence shown here is derived from an EMBL/GenBank/DDBJ whole genome shotgun (WGS) entry which is preliminary data.</text>
</comment>
<feature type="region of interest" description="Disordered" evidence="1">
    <location>
        <begin position="54"/>
        <end position="73"/>
    </location>
</feature>
<evidence type="ECO:0000313" key="3">
    <source>
        <dbReference type="Proteomes" id="UP000383932"/>
    </source>
</evidence>